<reference evidence="1" key="1">
    <citation type="submission" date="2021-07" db="EMBL/GenBank/DDBJ databases">
        <authorList>
            <person name="Durling M."/>
        </authorList>
    </citation>
    <scope>NUCLEOTIDE SEQUENCE</scope>
</reference>
<organism evidence="1 2">
    <name type="scientific">Hymenoscyphus fraxineus</name>
    <dbReference type="NCBI Taxonomy" id="746836"/>
    <lineage>
        <taxon>Eukaryota</taxon>
        <taxon>Fungi</taxon>
        <taxon>Dikarya</taxon>
        <taxon>Ascomycota</taxon>
        <taxon>Pezizomycotina</taxon>
        <taxon>Leotiomycetes</taxon>
        <taxon>Helotiales</taxon>
        <taxon>Helotiaceae</taxon>
        <taxon>Hymenoscyphus</taxon>
    </lineage>
</organism>
<dbReference type="Proteomes" id="UP000696280">
    <property type="component" value="Unassembled WGS sequence"/>
</dbReference>
<comment type="caution">
    <text evidence="1">The sequence shown here is derived from an EMBL/GenBank/DDBJ whole genome shotgun (WGS) entry which is preliminary data.</text>
</comment>
<dbReference type="AlphaFoldDB" id="A0A9N9PYN3"/>
<proteinExistence type="predicted"/>
<keyword evidence="2" id="KW-1185">Reference proteome</keyword>
<evidence type="ECO:0000313" key="2">
    <source>
        <dbReference type="Proteomes" id="UP000696280"/>
    </source>
</evidence>
<accession>A0A9N9PYN3</accession>
<evidence type="ECO:0000313" key="1">
    <source>
        <dbReference type="EMBL" id="CAG8958867.1"/>
    </source>
</evidence>
<sequence>MSSYTTLSTSSSTYNTAMARIYCSATTPCSKNLRRGDDDGRDSGYDFFNPSRWLSLLMSHNPARDDHNTRDITSLGAETQNPTLHQPADLFARNCVSFLRDHGLGRKYVKYELYHGHPESHGMKWAYDAETPSWNL</sequence>
<dbReference type="EMBL" id="CAJVRL010000085">
    <property type="protein sequence ID" value="CAG8958867.1"/>
    <property type="molecule type" value="Genomic_DNA"/>
</dbReference>
<gene>
    <name evidence="1" type="ORF">HYFRA_00011820</name>
</gene>
<name>A0A9N9PYN3_9HELO</name>
<protein>
    <submittedName>
        <fullName evidence="1">Uncharacterized protein</fullName>
    </submittedName>
</protein>
<dbReference type="OrthoDB" id="10363197at2759"/>